<name>A0A1G6RXM5_9EURY</name>
<dbReference type="GO" id="GO:0020037">
    <property type="term" value="F:heme binding"/>
    <property type="evidence" value="ECO:0007669"/>
    <property type="project" value="InterPro"/>
</dbReference>
<dbReference type="Gene3D" id="1.10.490.10">
    <property type="entry name" value="Globins"/>
    <property type="match status" value="1"/>
</dbReference>
<evidence type="ECO:0000256" key="2">
    <source>
        <dbReference type="ARBA" id="ARBA00022448"/>
    </source>
</evidence>
<keyword evidence="3" id="KW-0349">Heme</keyword>
<keyword evidence="5" id="KW-0408">Iron</keyword>
<reference evidence="7" key="2">
    <citation type="submission" date="2016-10" db="EMBL/GenBank/DDBJ databases">
        <authorList>
            <person name="de Groot N.N."/>
        </authorList>
    </citation>
    <scope>NUCLEOTIDE SEQUENCE [LARGE SCALE GENOMIC DNA]</scope>
    <source>
        <strain evidence="7">CDM_6</strain>
    </source>
</reference>
<dbReference type="InterPro" id="IPR001486">
    <property type="entry name" value="Hemoglobin_trunc"/>
</dbReference>
<dbReference type="SUPFAM" id="SSF46458">
    <property type="entry name" value="Globin-like"/>
    <property type="match status" value="1"/>
</dbReference>
<dbReference type="Proteomes" id="UP000199320">
    <property type="component" value="Unassembled WGS sequence"/>
</dbReference>
<evidence type="ECO:0000256" key="3">
    <source>
        <dbReference type="ARBA" id="ARBA00022617"/>
    </source>
</evidence>
<evidence type="ECO:0000313" key="8">
    <source>
        <dbReference type="Proteomes" id="UP000199320"/>
    </source>
</evidence>
<reference evidence="8 9" key="1">
    <citation type="submission" date="2016-10" db="EMBL/GenBank/DDBJ databases">
        <authorList>
            <person name="Varghese N."/>
            <person name="Submissions S."/>
        </authorList>
    </citation>
    <scope>NUCLEOTIDE SEQUENCE [LARGE SCALE GENOMIC DNA]</scope>
    <source>
        <strain evidence="6 9">CDM_1</strain>
        <strain evidence="8">CDM_6</strain>
    </source>
</reference>
<dbReference type="PIRSF" id="PIRSF002030">
    <property type="entry name" value="Globin_Protozoa/Cyanobacteria"/>
    <property type="match status" value="1"/>
</dbReference>
<keyword evidence="2" id="KW-0813">Transport</keyword>
<protein>
    <submittedName>
        <fullName evidence="6">Hemoglobin</fullName>
    </submittedName>
</protein>
<keyword evidence="8" id="KW-1185">Reference proteome</keyword>
<evidence type="ECO:0000256" key="1">
    <source>
        <dbReference type="ARBA" id="ARBA00009660"/>
    </source>
</evidence>
<dbReference type="Pfam" id="PF01152">
    <property type="entry name" value="Bac_globin"/>
    <property type="match status" value="1"/>
</dbReference>
<dbReference type="AlphaFoldDB" id="A0A1G6RXM5"/>
<dbReference type="GO" id="GO:0046872">
    <property type="term" value="F:metal ion binding"/>
    <property type="evidence" value="ECO:0007669"/>
    <property type="project" value="UniProtKB-KW"/>
</dbReference>
<comment type="similarity">
    <text evidence="1">Belongs to the truncated hemoglobin family. Group I subfamily.</text>
</comment>
<accession>A0A1G6RXM5</accession>
<dbReference type="GO" id="GO:0019825">
    <property type="term" value="F:oxygen binding"/>
    <property type="evidence" value="ECO:0007669"/>
    <property type="project" value="InterPro"/>
</dbReference>
<dbReference type="EMBL" id="FOIC01000012">
    <property type="protein sequence ID" value="SET77630.1"/>
    <property type="molecule type" value="Genomic_DNA"/>
</dbReference>
<evidence type="ECO:0000256" key="5">
    <source>
        <dbReference type="ARBA" id="ARBA00023004"/>
    </source>
</evidence>
<evidence type="ECO:0000313" key="9">
    <source>
        <dbReference type="Proteomes" id="UP000324021"/>
    </source>
</evidence>
<dbReference type="EMBL" id="FMZP01000012">
    <property type="protein sequence ID" value="SDD09203.1"/>
    <property type="molecule type" value="Genomic_DNA"/>
</dbReference>
<dbReference type="CDD" id="cd00454">
    <property type="entry name" value="TrHb1_N"/>
    <property type="match status" value="1"/>
</dbReference>
<evidence type="ECO:0000256" key="4">
    <source>
        <dbReference type="ARBA" id="ARBA00022723"/>
    </source>
</evidence>
<evidence type="ECO:0000313" key="7">
    <source>
        <dbReference type="EMBL" id="SET77630.1"/>
    </source>
</evidence>
<keyword evidence="4" id="KW-0479">Metal-binding</keyword>
<dbReference type="OrthoDB" id="313164at2157"/>
<organism evidence="6 9">
    <name type="scientific">Natrinema hispanicum</name>
    <dbReference type="NCBI Taxonomy" id="392421"/>
    <lineage>
        <taxon>Archaea</taxon>
        <taxon>Methanobacteriati</taxon>
        <taxon>Methanobacteriota</taxon>
        <taxon>Stenosarchaea group</taxon>
        <taxon>Halobacteria</taxon>
        <taxon>Halobacteriales</taxon>
        <taxon>Natrialbaceae</taxon>
        <taxon>Natrinema</taxon>
    </lineage>
</organism>
<dbReference type="InterPro" id="IPR016339">
    <property type="entry name" value="Hemoglobin_trunc_I"/>
</dbReference>
<dbReference type="STRING" id="392421.SAMN04488694_11270"/>
<dbReference type="Proteomes" id="UP000324021">
    <property type="component" value="Unassembled WGS sequence"/>
</dbReference>
<dbReference type="InterPro" id="IPR009050">
    <property type="entry name" value="Globin-like_sf"/>
</dbReference>
<dbReference type="RefSeq" id="WP_092933515.1">
    <property type="nucleotide sequence ID" value="NZ_FMZP01000012.1"/>
</dbReference>
<evidence type="ECO:0000313" key="6">
    <source>
        <dbReference type="EMBL" id="SDD09203.1"/>
    </source>
</evidence>
<gene>
    <name evidence="7" type="ORF">SAMN04488694_11270</name>
    <name evidence="6" type="ORF">SAMN05192552_101267</name>
</gene>
<dbReference type="InterPro" id="IPR012292">
    <property type="entry name" value="Globin/Proto"/>
</dbReference>
<sequence length="121" mass="13222">MSDTLYERLGGEDAIAAVVDEFYDRVVADEQVAYHFEDVDMQKQRAHQTQFISSVAGGPVEYTGDDMKAAHDHLGITPSEFEAIATHLGDALAVFDVDEADRQAVLEAVADYQDDIVTAAD</sequence>
<proteinExistence type="inferred from homology"/>